<name>A0ABD1R1M6_9LAMI</name>
<gene>
    <name evidence="2" type="ORF">Fot_43787</name>
</gene>
<dbReference type="EMBL" id="JBFOLJ010000013">
    <property type="protein sequence ID" value="KAL2482343.1"/>
    <property type="molecule type" value="Genomic_DNA"/>
</dbReference>
<evidence type="ECO:0000313" key="3">
    <source>
        <dbReference type="Proteomes" id="UP001604277"/>
    </source>
</evidence>
<dbReference type="AlphaFoldDB" id="A0ABD1R1M6"/>
<sequence length="135" mass="14499">MCKLNTPIHLKKKSKATTTTWISELQSDGGESVQKDTSDALVPDNKNEANTGKYEEVNGIGDGEKLRSTDGLTNEDHTIEMVPASLHKKLDMEFKSGMIKNNKSKVGSRSSSSMKKGSSSPSVGESDSETDSTSS</sequence>
<feature type="region of interest" description="Disordered" evidence="1">
    <location>
        <begin position="95"/>
        <end position="135"/>
    </location>
</feature>
<organism evidence="2 3">
    <name type="scientific">Forsythia ovata</name>
    <dbReference type="NCBI Taxonomy" id="205694"/>
    <lineage>
        <taxon>Eukaryota</taxon>
        <taxon>Viridiplantae</taxon>
        <taxon>Streptophyta</taxon>
        <taxon>Embryophyta</taxon>
        <taxon>Tracheophyta</taxon>
        <taxon>Spermatophyta</taxon>
        <taxon>Magnoliopsida</taxon>
        <taxon>eudicotyledons</taxon>
        <taxon>Gunneridae</taxon>
        <taxon>Pentapetalae</taxon>
        <taxon>asterids</taxon>
        <taxon>lamiids</taxon>
        <taxon>Lamiales</taxon>
        <taxon>Oleaceae</taxon>
        <taxon>Forsythieae</taxon>
        <taxon>Forsythia</taxon>
    </lineage>
</organism>
<accession>A0ABD1R1M6</accession>
<feature type="compositionally biased region" description="Acidic residues" evidence="1">
    <location>
        <begin position="126"/>
        <end position="135"/>
    </location>
</feature>
<keyword evidence="3" id="KW-1185">Reference proteome</keyword>
<feature type="compositionally biased region" description="Low complexity" evidence="1">
    <location>
        <begin position="100"/>
        <end position="125"/>
    </location>
</feature>
<protein>
    <submittedName>
        <fullName evidence="2">Golgin candidate 2</fullName>
    </submittedName>
</protein>
<comment type="caution">
    <text evidence="2">The sequence shown here is derived from an EMBL/GenBank/DDBJ whole genome shotgun (WGS) entry which is preliminary data.</text>
</comment>
<feature type="compositionally biased region" description="Basic and acidic residues" evidence="1">
    <location>
        <begin position="62"/>
        <end position="75"/>
    </location>
</feature>
<evidence type="ECO:0000256" key="1">
    <source>
        <dbReference type="SAM" id="MobiDB-lite"/>
    </source>
</evidence>
<dbReference type="Proteomes" id="UP001604277">
    <property type="component" value="Unassembled WGS sequence"/>
</dbReference>
<evidence type="ECO:0000313" key="2">
    <source>
        <dbReference type="EMBL" id="KAL2482343.1"/>
    </source>
</evidence>
<proteinExistence type="predicted"/>
<feature type="region of interest" description="Disordered" evidence="1">
    <location>
        <begin position="26"/>
        <end position="75"/>
    </location>
</feature>
<reference evidence="3" key="1">
    <citation type="submission" date="2024-07" db="EMBL/GenBank/DDBJ databases">
        <title>Two chromosome-level genome assemblies of Korean endemic species Abeliophyllum distichum and Forsythia ovata (Oleaceae).</title>
        <authorList>
            <person name="Jang H."/>
        </authorList>
    </citation>
    <scope>NUCLEOTIDE SEQUENCE [LARGE SCALE GENOMIC DNA]</scope>
</reference>